<feature type="transmembrane region" description="Helical" evidence="4">
    <location>
        <begin position="29"/>
        <end position="50"/>
    </location>
</feature>
<keyword evidence="1" id="KW-0805">Transcription regulation</keyword>
<proteinExistence type="predicted"/>
<feature type="domain" description="Bacterial transcriptional activator" evidence="5">
    <location>
        <begin position="764"/>
        <end position="907"/>
    </location>
</feature>
<dbReference type="PANTHER" id="PTHR35807">
    <property type="entry name" value="TRANSCRIPTIONAL REGULATOR REDD-RELATED"/>
    <property type="match status" value="1"/>
</dbReference>
<gene>
    <name evidence="6" type="ORF">FC770_06815</name>
</gene>
<dbReference type="AlphaFoldDB" id="A0A4U2YV23"/>
<dbReference type="InterPro" id="IPR011990">
    <property type="entry name" value="TPR-like_helical_dom_sf"/>
</dbReference>
<evidence type="ECO:0000256" key="4">
    <source>
        <dbReference type="SAM" id="Phobius"/>
    </source>
</evidence>
<dbReference type="GO" id="GO:0006355">
    <property type="term" value="P:regulation of DNA-templated transcription"/>
    <property type="evidence" value="ECO:0007669"/>
    <property type="project" value="TreeGrafter"/>
</dbReference>
<dbReference type="Gene3D" id="3.10.350.10">
    <property type="entry name" value="LysM domain"/>
    <property type="match status" value="1"/>
</dbReference>
<keyword evidence="2" id="KW-0804">Transcription</keyword>
<evidence type="ECO:0000256" key="2">
    <source>
        <dbReference type="ARBA" id="ARBA00023163"/>
    </source>
</evidence>
<accession>A0A4U2YV23</accession>
<dbReference type="Gene3D" id="1.25.40.10">
    <property type="entry name" value="Tetratricopeptide repeat domain"/>
    <property type="match status" value="1"/>
</dbReference>
<dbReference type="CDD" id="cd00118">
    <property type="entry name" value="LysM"/>
    <property type="match status" value="1"/>
</dbReference>
<dbReference type="EMBL" id="SZPY01000001">
    <property type="protein sequence ID" value="TKI64815.1"/>
    <property type="molecule type" value="Genomic_DNA"/>
</dbReference>
<evidence type="ECO:0000259" key="5">
    <source>
        <dbReference type="SMART" id="SM01043"/>
    </source>
</evidence>
<sequence>MTPTDSRTRGPERFALATAPPERPSMGKALAAGLALLALVVGVPAALWFLGARPPIPTGLPTREQLTEPISLDALFSVLLAVLWLAWLQFVVCTVIEVNSFVSDRGLPQPVPLSGRSQALARALVGTFLVGTSFLASSGAASAVAAPAPERTAPVVQTVEAGSVDEASVQDVVESGNKADADADAEADGGQGNDGPTLRMVHVPGVPSEMTDVIGRKVAIVQPPDGAYHDNLWDIAERTMGDGRRWKEIYELNKGRVQPDGKQLVLGRLIQPGWVLIMPEDARNVTRVQAAADTPAPATPAPPTEEAPAPPADEGGPLQEAPMTSLATGGLLAAALLGALLAERRRRRGLANTTEELEAEVQLRIGADEERARRLDLALRGLAELCRTERVQLPQVYAVTVSSEAVELHLAPRVETAPLPWTVQDDGARWTLAADVDLPVEDGPAPYPALVCLGRDDEGRDVLLDLEALGGLVSLSGSDAVAREVASALAVQLAFSPWSDDQVAHGYRLSPAAAQIAGEQMRVVDDVDGLLASWSGRRRHRPAHDVLSGRLRRSDGETAHYLVLGEAPTAASVELLSDLTGENDRGVAVVSAVPVQGARWTLEVDDAGRLRVPLLDLEVQAVRITADTEDEVAALFAKARESAPVHAGDRVAVPRPPRAGEDDHWATAAVRVGVLGDLATRTTGQLDPARVQLASEVVVFLALQQAPVHPSVVAASVWPGGVTPEVRDATIARVRDWLGTDPSGNHLLREDADGRLLLADDVAVDWHAFCALALRARTAPPAEELELLRRALQLVRGEFLSGRPSQRYAWLPRTRLERQSVDLVVDSAHRVVELSLPRDPAGAATACRAGLRLAPASQVLWRDLVVAESQNPGGPGAPAVVAEMRQELGRYGAALDAETEALVEELLPSGASAHPHGEATA</sequence>
<keyword evidence="4" id="KW-0812">Transmembrane</keyword>
<dbReference type="PANTHER" id="PTHR35807:SF1">
    <property type="entry name" value="TRANSCRIPTIONAL REGULATOR REDD"/>
    <property type="match status" value="1"/>
</dbReference>
<feature type="transmembrane region" description="Helical" evidence="4">
    <location>
        <begin position="119"/>
        <end position="141"/>
    </location>
</feature>
<dbReference type="InterPro" id="IPR005158">
    <property type="entry name" value="BTAD"/>
</dbReference>
<feature type="compositionally biased region" description="Pro residues" evidence="3">
    <location>
        <begin position="297"/>
        <end position="311"/>
    </location>
</feature>
<keyword evidence="4" id="KW-1133">Transmembrane helix</keyword>
<name>A0A4U2YV23_9ACTN</name>
<dbReference type="InterPro" id="IPR036779">
    <property type="entry name" value="LysM_dom_sf"/>
</dbReference>
<feature type="region of interest" description="Disordered" evidence="3">
    <location>
        <begin position="289"/>
        <end position="323"/>
    </location>
</feature>
<evidence type="ECO:0000256" key="1">
    <source>
        <dbReference type="ARBA" id="ARBA00023015"/>
    </source>
</evidence>
<dbReference type="RefSeq" id="WP_137065269.1">
    <property type="nucleotide sequence ID" value="NZ_CP040748.1"/>
</dbReference>
<dbReference type="Proteomes" id="UP000307808">
    <property type="component" value="Unassembled WGS sequence"/>
</dbReference>
<keyword evidence="7" id="KW-1185">Reference proteome</keyword>
<evidence type="ECO:0000256" key="3">
    <source>
        <dbReference type="SAM" id="MobiDB-lite"/>
    </source>
</evidence>
<reference evidence="6 7" key="1">
    <citation type="submission" date="2019-04" db="EMBL/GenBank/DDBJ databases">
        <authorList>
            <person name="Dong K."/>
        </authorList>
    </citation>
    <scope>NUCLEOTIDE SEQUENCE [LARGE SCALE GENOMIC DNA]</scope>
    <source>
        <strain evidence="7">dk3543</strain>
    </source>
</reference>
<dbReference type="InterPro" id="IPR051677">
    <property type="entry name" value="AfsR-DnrI-RedD_regulator"/>
</dbReference>
<dbReference type="OrthoDB" id="8444614at2"/>
<evidence type="ECO:0000313" key="6">
    <source>
        <dbReference type="EMBL" id="TKI64815.1"/>
    </source>
</evidence>
<keyword evidence="4" id="KW-0472">Membrane</keyword>
<feature type="transmembrane region" description="Helical" evidence="4">
    <location>
        <begin position="70"/>
        <end position="98"/>
    </location>
</feature>
<evidence type="ECO:0000313" key="7">
    <source>
        <dbReference type="Proteomes" id="UP000307808"/>
    </source>
</evidence>
<organism evidence="6 7">
    <name type="scientific">Nocardioides jishulii</name>
    <dbReference type="NCBI Taxonomy" id="2575440"/>
    <lineage>
        <taxon>Bacteria</taxon>
        <taxon>Bacillati</taxon>
        <taxon>Actinomycetota</taxon>
        <taxon>Actinomycetes</taxon>
        <taxon>Propionibacteriales</taxon>
        <taxon>Nocardioidaceae</taxon>
        <taxon>Nocardioides</taxon>
    </lineage>
</organism>
<protein>
    <recommendedName>
        <fullName evidence="5">Bacterial transcriptional activator domain-containing protein</fullName>
    </recommendedName>
</protein>
<dbReference type="SMART" id="SM01043">
    <property type="entry name" value="BTAD"/>
    <property type="match status" value="1"/>
</dbReference>
<dbReference type="GO" id="GO:0003677">
    <property type="term" value="F:DNA binding"/>
    <property type="evidence" value="ECO:0007669"/>
    <property type="project" value="TreeGrafter"/>
</dbReference>
<dbReference type="InterPro" id="IPR018392">
    <property type="entry name" value="LysM"/>
</dbReference>
<comment type="caution">
    <text evidence="6">The sequence shown here is derived from an EMBL/GenBank/DDBJ whole genome shotgun (WGS) entry which is preliminary data.</text>
</comment>
<feature type="region of interest" description="Disordered" evidence="3">
    <location>
        <begin position="176"/>
        <end position="197"/>
    </location>
</feature>